<keyword evidence="3" id="KW-1185">Reference proteome</keyword>
<dbReference type="Proteomes" id="UP000030765">
    <property type="component" value="Unassembled WGS sequence"/>
</dbReference>
<organism evidence="1">
    <name type="scientific">Anopheles sinensis</name>
    <name type="common">Mosquito</name>
    <dbReference type="NCBI Taxonomy" id="74873"/>
    <lineage>
        <taxon>Eukaryota</taxon>
        <taxon>Metazoa</taxon>
        <taxon>Ecdysozoa</taxon>
        <taxon>Arthropoda</taxon>
        <taxon>Hexapoda</taxon>
        <taxon>Insecta</taxon>
        <taxon>Pterygota</taxon>
        <taxon>Neoptera</taxon>
        <taxon>Endopterygota</taxon>
        <taxon>Diptera</taxon>
        <taxon>Nematocera</taxon>
        <taxon>Culicoidea</taxon>
        <taxon>Culicidae</taxon>
        <taxon>Anophelinae</taxon>
        <taxon>Anopheles</taxon>
    </lineage>
</organism>
<name>A0A084WRH5_ANOSI</name>
<accession>A0A084WRH5</accession>
<evidence type="ECO:0000313" key="2">
    <source>
        <dbReference type="EnsemblMetazoa" id="ASIC021091-PA"/>
    </source>
</evidence>
<dbReference type="EMBL" id="KE525405">
    <property type="protein sequence ID" value="KFB52819.1"/>
    <property type="molecule type" value="Genomic_DNA"/>
</dbReference>
<evidence type="ECO:0000313" key="1">
    <source>
        <dbReference type="EMBL" id="KFB52819.1"/>
    </source>
</evidence>
<reference evidence="1 3" key="1">
    <citation type="journal article" date="2014" name="BMC Genomics">
        <title>Genome sequence of Anopheles sinensis provides insight into genetics basis of mosquito competence for malaria parasites.</title>
        <authorList>
            <person name="Zhou D."/>
            <person name="Zhang D."/>
            <person name="Ding G."/>
            <person name="Shi L."/>
            <person name="Hou Q."/>
            <person name="Ye Y."/>
            <person name="Xu Y."/>
            <person name="Zhou H."/>
            <person name="Xiong C."/>
            <person name="Li S."/>
            <person name="Yu J."/>
            <person name="Hong S."/>
            <person name="Yu X."/>
            <person name="Zou P."/>
            <person name="Chen C."/>
            <person name="Chang X."/>
            <person name="Wang W."/>
            <person name="Lv Y."/>
            <person name="Sun Y."/>
            <person name="Ma L."/>
            <person name="Shen B."/>
            <person name="Zhu C."/>
        </authorList>
    </citation>
    <scope>NUCLEOTIDE SEQUENCE [LARGE SCALE GENOMIC DNA]</scope>
</reference>
<gene>
    <name evidence="1" type="ORF">ZHAS_00021091</name>
</gene>
<dbReference type="AlphaFoldDB" id="A0A084WRH5"/>
<dbReference type="EnsemblMetazoa" id="ASIC021091-RA">
    <property type="protein sequence ID" value="ASIC021091-PA"/>
    <property type="gene ID" value="ASIC021091"/>
</dbReference>
<dbReference type="EMBL" id="ATLV01026061">
    <property type="status" value="NOT_ANNOTATED_CDS"/>
    <property type="molecule type" value="Genomic_DNA"/>
</dbReference>
<dbReference type="VEuPathDB" id="VectorBase:ASIC021091"/>
<reference evidence="2" key="2">
    <citation type="submission" date="2020-05" db="UniProtKB">
        <authorList>
            <consortium name="EnsemblMetazoa"/>
        </authorList>
    </citation>
    <scope>IDENTIFICATION</scope>
</reference>
<evidence type="ECO:0000313" key="3">
    <source>
        <dbReference type="Proteomes" id="UP000030765"/>
    </source>
</evidence>
<protein>
    <submittedName>
        <fullName evidence="1 2">Uncharacterized protein</fullName>
    </submittedName>
</protein>
<sequence>MRPNFRSLASPVALRVGSAFAPTVFTRPAASRSARQACGPADKRGPHLQTATAGVTQHPILRLHGGVPGLGLIYHNRKPGAQLVCNCRCGVVGFCHHVVHAAS</sequence>
<proteinExistence type="predicted"/>